<dbReference type="CDD" id="cd00371">
    <property type="entry name" value="HMA"/>
    <property type="match status" value="1"/>
</dbReference>
<dbReference type="Proteomes" id="UP000660110">
    <property type="component" value="Unassembled WGS sequence"/>
</dbReference>
<comment type="caution">
    <text evidence="2">The sequence shown here is derived from an EMBL/GenBank/DDBJ whole genome shotgun (WGS) entry which is preliminary data.</text>
</comment>
<accession>A0A917F0Z6</accession>
<dbReference type="AlphaFoldDB" id="A0A917F0Z6"/>
<evidence type="ECO:0000313" key="2">
    <source>
        <dbReference type="EMBL" id="GGF31990.1"/>
    </source>
</evidence>
<gene>
    <name evidence="2" type="ORF">GCM10010954_33950</name>
</gene>
<feature type="domain" description="HMA" evidence="1">
    <location>
        <begin position="2"/>
        <end position="68"/>
    </location>
</feature>
<dbReference type="InterPro" id="IPR036163">
    <property type="entry name" value="HMA_dom_sf"/>
</dbReference>
<organism evidence="2 3">
    <name type="scientific">Halobacillus andaensis</name>
    <dbReference type="NCBI Taxonomy" id="1176239"/>
    <lineage>
        <taxon>Bacteria</taxon>
        <taxon>Bacillati</taxon>
        <taxon>Bacillota</taxon>
        <taxon>Bacilli</taxon>
        <taxon>Bacillales</taxon>
        <taxon>Bacillaceae</taxon>
        <taxon>Halobacillus</taxon>
    </lineage>
</organism>
<name>A0A917F0Z6_HALAA</name>
<dbReference type="Gene3D" id="3.30.70.100">
    <property type="match status" value="1"/>
</dbReference>
<dbReference type="EMBL" id="BMEL01000004">
    <property type="protein sequence ID" value="GGF31990.1"/>
    <property type="molecule type" value="Genomic_DNA"/>
</dbReference>
<protein>
    <recommendedName>
        <fullName evidence="1">HMA domain-containing protein</fullName>
    </recommendedName>
</protein>
<dbReference type="InterPro" id="IPR006121">
    <property type="entry name" value="HMA_dom"/>
</dbReference>
<dbReference type="SUPFAM" id="SSF55008">
    <property type="entry name" value="HMA, heavy metal-associated domain"/>
    <property type="match status" value="1"/>
</dbReference>
<keyword evidence="3" id="KW-1185">Reference proteome</keyword>
<dbReference type="RefSeq" id="WP_188378696.1">
    <property type="nucleotide sequence ID" value="NZ_BMEL01000004.1"/>
</dbReference>
<reference evidence="2" key="1">
    <citation type="journal article" date="2014" name="Int. J. Syst. Evol. Microbiol.">
        <title>Complete genome sequence of Corynebacterium casei LMG S-19264T (=DSM 44701T), isolated from a smear-ripened cheese.</title>
        <authorList>
            <consortium name="US DOE Joint Genome Institute (JGI-PGF)"/>
            <person name="Walter F."/>
            <person name="Albersmeier A."/>
            <person name="Kalinowski J."/>
            <person name="Ruckert C."/>
        </authorList>
    </citation>
    <scope>NUCLEOTIDE SEQUENCE</scope>
    <source>
        <strain evidence="2">CGMCC 1.12153</strain>
    </source>
</reference>
<reference evidence="2" key="2">
    <citation type="submission" date="2020-09" db="EMBL/GenBank/DDBJ databases">
        <authorList>
            <person name="Sun Q."/>
            <person name="Zhou Y."/>
        </authorList>
    </citation>
    <scope>NUCLEOTIDE SEQUENCE</scope>
    <source>
        <strain evidence="2">CGMCC 1.12153</strain>
    </source>
</reference>
<sequence length="68" mass="7326">MKEMTLKVKGITSSSDKDIISKNLASVWGVRSTEVNAPLGEVIVSYNENAASRVDIEQAIKDGGFTLI</sequence>
<evidence type="ECO:0000313" key="3">
    <source>
        <dbReference type="Proteomes" id="UP000660110"/>
    </source>
</evidence>
<dbReference type="GO" id="GO:0046872">
    <property type="term" value="F:metal ion binding"/>
    <property type="evidence" value="ECO:0007669"/>
    <property type="project" value="InterPro"/>
</dbReference>
<proteinExistence type="predicted"/>
<dbReference type="PROSITE" id="PS50846">
    <property type="entry name" value="HMA_2"/>
    <property type="match status" value="1"/>
</dbReference>
<evidence type="ECO:0000259" key="1">
    <source>
        <dbReference type="PROSITE" id="PS50846"/>
    </source>
</evidence>